<dbReference type="InterPro" id="IPR015528">
    <property type="entry name" value="IL-12_beta"/>
</dbReference>
<dbReference type="AlphaFoldDB" id="A0A3Q1CET8"/>
<proteinExistence type="inferred from homology"/>
<dbReference type="InterPro" id="IPR036116">
    <property type="entry name" value="FN3_sf"/>
</dbReference>
<dbReference type="PRINTS" id="PR01928">
    <property type="entry name" value="INTRLEUKN12B"/>
</dbReference>
<feature type="region of interest" description="Disordered" evidence="6">
    <location>
        <begin position="302"/>
        <end position="341"/>
    </location>
</feature>
<dbReference type="InterPro" id="IPR003961">
    <property type="entry name" value="FN3_dom"/>
</dbReference>
<evidence type="ECO:0000256" key="3">
    <source>
        <dbReference type="ARBA" id="ARBA00023180"/>
    </source>
</evidence>
<sequence>MKTCSLWIFGLLLISLTAANGINYFPENFVVAKRNDANPVTLICDTKTGGAVTWKFDGEAMEDDSFEDNIQQKGSNLILSEVDSPMLGEYSCWRGGEMLSSTYLLLEDEDEDELDSFISCRAKSYGCSFSCTWTHSKYAAVRLGLGHDCRQGLKSCHWVDDNKQLLDGGFQFELPHSLSPYAEESNRLELTAEAIINYTILRRTKSFYLRDIVQPDSPQIVKCQEVGQNLNVTIDPPTNWSTPHSFFTLEHQIEYVLKDDGETGRSLSPLIPKSISKLRVRCRDPLVVSAWSQWTPWKNVRAGQKNPCQYRKKEGKKKGGKKERRKKKEKKNKDAGLNQAS</sequence>
<dbReference type="InterPro" id="IPR013783">
    <property type="entry name" value="Ig-like_fold"/>
</dbReference>
<dbReference type="Proteomes" id="UP001501940">
    <property type="component" value="Chromosome 6"/>
</dbReference>
<reference evidence="9" key="3">
    <citation type="submission" date="2025-09" db="UniProtKB">
        <authorList>
            <consortium name="Ensembl"/>
        </authorList>
    </citation>
    <scope>IDENTIFICATION</scope>
</reference>
<protein>
    <recommendedName>
        <fullName evidence="5">Interleukin-12 subunit beta</fullName>
        <shortName evidence="5">IL-12B</shortName>
    </recommendedName>
    <alternativeName>
        <fullName evidence="5">Cytotoxic lymphocyte maturation factor 40 kDa subunit</fullName>
    </alternativeName>
    <alternativeName>
        <fullName evidence="5">IL-12 subunit p40</fullName>
    </alternativeName>
</protein>
<reference evidence="9" key="2">
    <citation type="submission" date="2025-08" db="UniProtKB">
        <authorList>
            <consortium name="Ensembl"/>
        </authorList>
    </citation>
    <scope>IDENTIFICATION</scope>
</reference>
<feature type="domain" description="Ig-like" evidence="7">
    <location>
        <begin position="26"/>
        <end position="92"/>
    </location>
</feature>
<accession>A0A3Q1CET8</accession>
<evidence type="ECO:0000313" key="10">
    <source>
        <dbReference type="Proteomes" id="UP001501940"/>
    </source>
</evidence>
<keyword evidence="10" id="KW-1185">Reference proteome</keyword>
<dbReference type="Pfam" id="PF10420">
    <property type="entry name" value="IL12p40_C"/>
    <property type="match status" value="1"/>
</dbReference>
<dbReference type="PROSITE" id="PS50853">
    <property type="entry name" value="FN3"/>
    <property type="match status" value="1"/>
</dbReference>
<feature type="chain" id="PRO_5043108768" description="Interleukin-12 subunit beta" evidence="5">
    <location>
        <begin position="20"/>
        <end position="341"/>
    </location>
</feature>
<name>A0A3Q1CET8_AMPOC</name>
<dbReference type="Ensembl" id="ENSAOCT00000033070.2">
    <property type="protein sequence ID" value="ENSAOCP00000018311.2"/>
    <property type="gene ID" value="ENSAOCG00000023531.2"/>
</dbReference>
<dbReference type="GO" id="GO:0005615">
    <property type="term" value="C:extracellular space"/>
    <property type="evidence" value="ECO:0007669"/>
    <property type="project" value="UniProtKB-KW"/>
</dbReference>
<feature type="domain" description="Fibronectin type-III" evidence="8">
    <location>
        <begin position="214"/>
        <end position="303"/>
    </location>
</feature>
<dbReference type="InterPro" id="IPR036179">
    <property type="entry name" value="Ig-like_dom_sf"/>
</dbReference>
<comment type="subcellular location">
    <subcellularLocation>
        <location evidence="5">Secreted</location>
    </subcellularLocation>
</comment>
<comment type="subunit">
    <text evidence="5">Heterodimer with IL12A; disulfide-linked. The heterodimer is known as interleukin IL-12.</text>
</comment>
<keyword evidence="5" id="KW-0202">Cytokine</keyword>
<evidence type="ECO:0000259" key="7">
    <source>
        <dbReference type="PROSITE" id="PS50835"/>
    </source>
</evidence>
<dbReference type="SUPFAM" id="SSF48726">
    <property type="entry name" value="Immunoglobulin"/>
    <property type="match status" value="1"/>
</dbReference>
<dbReference type="GeneTree" id="ENSGT00390000012630"/>
<keyword evidence="2" id="KW-1015">Disulfide bond</keyword>
<dbReference type="InterPro" id="IPR007110">
    <property type="entry name" value="Ig-like_dom"/>
</dbReference>
<gene>
    <name evidence="5" type="primary">IL12B</name>
</gene>
<keyword evidence="1 5" id="KW-0732">Signal</keyword>
<keyword evidence="5" id="KW-0964">Secreted</keyword>
<comment type="similarity">
    <text evidence="5">Belongs to the IL-12B family.</text>
</comment>
<evidence type="ECO:0000256" key="1">
    <source>
        <dbReference type="ARBA" id="ARBA00022729"/>
    </source>
</evidence>
<evidence type="ECO:0000256" key="6">
    <source>
        <dbReference type="SAM" id="MobiDB-lite"/>
    </source>
</evidence>
<dbReference type="InterPro" id="IPR050676">
    <property type="entry name" value="IL-12"/>
</dbReference>
<evidence type="ECO:0000313" key="9">
    <source>
        <dbReference type="Ensembl" id="ENSAOCP00000018311.2"/>
    </source>
</evidence>
<evidence type="ECO:0000259" key="8">
    <source>
        <dbReference type="PROSITE" id="PS50853"/>
    </source>
</evidence>
<organism evidence="9 10">
    <name type="scientific">Amphiprion ocellaris</name>
    <name type="common">Clown anemonefish</name>
    <dbReference type="NCBI Taxonomy" id="80972"/>
    <lineage>
        <taxon>Eukaryota</taxon>
        <taxon>Metazoa</taxon>
        <taxon>Chordata</taxon>
        <taxon>Craniata</taxon>
        <taxon>Vertebrata</taxon>
        <taxon>Euteleostomi</taxon>
        <taxon>Actinopterygii</taxon>
        <taxon>Neopterygii</taxon>
        <taxon>Teleostei</taxon>
        <taxon>Neoteleostei</taxon>
        <taxon>Acanthomorphata</taxon>
        <taxon>Ovalentaria</taxon>
        <taxon>Pomacentridae</taxon>
        <taxon>Amphiprion</taxon>
    </lineage>
</organism>
<dbReference type="SUPFAM" id="SSF49265">
    <property type="entry name" value="Fibronectin type III"/>
    <property type="match status" value="2"/>
</dbReference>
<keyword evidence="4 5" id="KW-0393">Immunoglobulin domain</keyword>
<dbReference type="GO" id="GO:0005125">
    <property type="term" value="F:cytokine activity"/>
    <property type="evidence" value="ECO:0007669"/>
    <property type="project" value="UniProtKB-KW"/>
</dbReference>
<keyword evidence="3 5" id="KW-0325">Glycoprotein</keyword>
<evidence type="ECO:0000256" key="5">
    <source>
        <dbReference type="RuleBase" id="RU281113"/>
    </source>
</evidence>
<dbReference type="STRING" id="80972.ENSAOCP00000018311"/>
<dbReference type="PROSITE" id="PS50835">
    <property type="entry name" value="IG_LIKE"/>
    <property type="match status" value="1"/>
</dbReference>
<evidence type="ECO:0000256" key="2">
    <source>
        <dbReference type="ARBA" id="ARBA00023157"/>
    </source>
</evidence>
<dbReference type="InterPro" id="IPR019482">
    <property type="entry name" value="IL-12_beta_cen-dom"/>
</dbReference>
<reference evidence="9 10" key="1">
    <citation type="submission" date="2022-01" db="EMBL/GenBank/DDBJ databases">
        <title>A chromosome-scale genome assembly of the false clownfish, Amphiprion ocellaris.</title>
        <authorList>
            <person name="Ryu T."/>
        </authorList>
    </citation>
    <scope>NUCLEOTIDE SEQUENCE [LARGE SCALE GENOMIC DNA]</scope>
</reference>
<dbReference type="Gene3D" id="2.60.40.10">
    <property type="entry name" value="Immunoglobulins"/>
    <property type="match status" value="3"/>
</dbReference>
<dbReference type="GO" id="GO:0004896">
    <property type="term" value="F:cytokine receptor activity"/>
    <property type="evidence" value="ECO:0007669"/>
    <property type="project" value="UniProtKB-UniRule"/>
</dbReference>
<feature type="signal peptide" evidence="5">
    <location>
        <begin position="1"/>
        <end position="19"/>
    </location>
</feature>
<dbReference type="PANTHER" id="PTHR48485">
    <property type="entry name" value="INTERLEUKIN-12 SUBUNIT BETA-RELATED"/>
    <property type="match status" value="1"/>
</dbReference>
<evidence type="ECO:0000256" key="4">
    <source>
        <dbReference type="ARBA" id="ARBA00023319"/>
    </source>
</evidence>
<dbReference type="PANTHER" id="PTHR48485:SF3">
    <property type="entry name" value="INTERLEUKIN-12 SUBUNIT BETA"/>
    <property type="match status" value="1"/>
</dbReference>
<feature type="compositionally biased region" description="Basic residues" evidence="6">
    <location>
        <begin position="313"/>
        <end position="330"/>
    </location>
</feature>